<dbReference type="PANTHER" id="PTHR31900:SF32">
    <property type="entry name" value="F-BOX_RNI_FBD-LIKE DOMAIN PROTEIN"/>
    <property type="match status" value="1"/>
</dbReference>
<dbReference type="InterPro" id="IPR006566">
    <property type="entry name" value="FBD"/>
</dbReference>
<dbReference type="Pfam" id="PF08387">
    <property type="entry name" value="FBD"/>
    <property type="match status" value="1"/>
</dbReference>
<keyword evidence="1" id="KW-0472">Membrane</keyword>
<comment type="caution">
    <text evidence="3">The sequence shown here is derived from an EMBL/GenBank/DDBJ whole genome shotgun (WGS) entry which is preliminary data.</text>
</comment>
<dbReference type="Gramene" id="rna28269">
    <property type="protein sequence ID" value="RHN53368.1"/>
    <property type="gene ID" value="gene28269"/>
</dbReference>
<evidence type="ECO:0000256" key="1">
    <source>
        <dbReference type="SAM" id="Phobius"/>
    </source>
</evidence>
<reference evidence="3" key="1">
    <citation type="journal article" date="2018" name="Nat. Plants">
        <title>Whole-genome landscape of Medicago truncatula symbiotic genes.</title>
        <authorList>
            <person name="Pecrix Y."/>
            <person name="Gamas P."/>
            <person name="Carrere S."/>
        </authorList>
    </citation>
    <scope>NUCLEOTIDE SEQUENCE</scope>
    <source>
        <tissue evidence="3">Leaves</tissue>
    </source>
</reference>
<dbReference type="Proteomes" id="UP000265566">
    <property type="component" value="Chromosome 5"/>
</dbReference>
<organism evidence="3">
    <name type="scientific">Medicago truncatula</name>
    <name type="common">Barrel medic</name>
    <name type="synonym">Medicago tribuloides</name>
    <dbReference type="NCBI Taxonomy" id="3880"/>
    <lineage>
        <taxon>Eukaryota</taxon>
        <taxon>Viridiplantae</taxon>
        <taxon>Streptophyta</taxon>
        <taxon>Embryophyta</taxon>
        <taxon>Tracheophyta</taxon>
        <taxon>Spermatophyta</taxon>
        <taxon>Magnoliopsida</taxon>
        <taxon>eudicotyledons</taxon>
        <taxon>Gunneridae</taxon>
        <taxon>Pentapetalae</taxon>
        <taxon>rosids</taxon>
        <taxon>fabids</taxon>
        <taxon>Fabales</taxon>
        <taxon>Fabaceae</taxon>
        <taxon>Papilionoideae</taxon>
        <taxon>50 kb inversion clade</taxon>
        <taxon>NPAAA clade</taxon>
        <taxon>Hologalegina</taxon>
        <taxon>IRL clade</taxon>
        <taxon>Trifolieae</taxon>
        <taxon>Medicago</taxon>
    </lineage>
</organism>
<proteinExistence type="predicted"/>
<keyword evidence="1" id="KW-1133">Transmembrane helix</keyword>
<dbReference type="EMBL" id="PSQE01000005">
    <property type="protein sequence ID" value="RHN53368.1"/>
    <property type="molecule type" value="Genomic_DNA"/>
</dbReference>
<evidence type="ECO:0000259" key="2">
    <source>
        <dbReference type="Pfam" id="PF08387"/>
    </source>
</evidence>
<feature type="transmembrane region" description="Helical" evidence="1">
    <location>
        <begin position="24"/>
        <end position="43"/>
    </location>
</feature>
<dbReference type="PANTHER" id="PTHR31900">
    <property type="entry name" value="F-BOX/RNI SUPERFAMILY PROTEIN-RELATED"/>
    <property type="match status" value="1"/>
</dbReference>
<name>A0A396HLB2_MEDTR</name>
<accession>A0A396HLB2</accession>
<evidence type="ECO:0000313" key="3">
    <source>
        <dbReference type="EMBL" id="RHN53368.1"/>
    </source>
</evidence>
<sequence length="284" mass="32854">MRSCYSAEKNRVCWRCVMRHEMLWYFYGVIIALVYGPFCPLIEVKNSSWFVDAHCVFVFAPLLQIISIQHEVDVRLKHLRSFIIFNNSLCLNEFSYCGNHVPQTIILPFTCDASAKIILHEGRNHMSPFEPFHLLKQFSHARSIKFEVSKVLMQPKELCVFPMLTDLEVGLVSVEILLALLQKTPVLKTLVLKGIRTFEEELLNSSVVPECLASLHVVKFEEVNGDDHELILAQFLVENGMVLERMCFSLVSQIPDKDEVMEEFKEKMSSFHNFIPDVVEFSYE</sequence>
<dbReference type="AlphaFoldDB" id="A0A396HLB2"/>
<keyword evidence="1" id="KW-0812">Transmembrane</keyword>
<protein>
    <submittedName>
        <fullName evidence="3">Putative FBD domain-containing protein</fullName>
    </submittedName>
</protein>
<dbReference type="InterPro" id="IPR050232">
    <property type="entry name" value="FBL13/AtMIF1-like"/>
</dbReference>
<feature type="domain" description="FBD" evidence="2">
    <location>
        <begin position="206"/>
        <end position="248"/>
    </location>
</feature>
<gene>
    <name evidence="3" type="ORF">MtrunA17_Chr5g0395131</name>
</gene>